<dbReference type="AlphaFoldDB" id="A0A9N9C652"/>
<name>A0A9N9C652_FUNMO</name>
<evidence type="ECO:0000313" key="1">
    <source>
        <dbReference type="EMBL" id="CAG8590536.1"/>
    </source>
</evidence>
<organism evidence="1 2">
    <name type="scientific">Funneliformis mosseae</name>
    <name type="common">Endomycorrhizal fungus</name>
    <name type="synonym">Glomus mosseae</name>
    <dbReference type="NCBI Taxonomy" id="27381"/>
    <lineage>
        <taxon>Eukaryota</taxon>
        <taxon>Fungi</taxon>
        <taxon>Fungi incertae sedis</taxon>
        <taxon>Mucoromycota</taxon>
        <taxon>Glomeromycotina</taxon>
        <taxon>Glomeromycetes</taxon>
        <taxon>Glomerales</taxon>
        <taxon>Glomeraceae</taxon>
        <taxon>Funneliformis</taxon>
    </lineage>
</organism>
<sequence length="86" mass="9955">MTNKNTSELNPVMSDSTFSNSIIIKHTTDNRLFSTPRQTPYYCFYDLLSESSKAFLYQCEIRRIDESHLPVVEASLKKLKQIVTYG</sequence>
<protein>
    <submittedName>
        <fullName evidence="1">7732_t:CDS:1</fullName>
    </submittedName>
</protein>
<proteinExistence type="predicted"/>
<accession>A0A9N9C652</accession>
<reference evidence="1" key="1">
    <citation type="submission" date="2021-06" db="EMBL/GenBank/DDBJ databases">
        <authorList>
            <person name="Kallberg Y."/>
            <person name="Tangrot J."/>
            <person name="Rosling A."/>
        </authorList>
    </citation>
    <scope>NUCLEOTIDE SEQUENCE</scope>
    <source>
        <strain evidence="1">87-6 pot B 2015</strain>
    </source>
</reference>
<dbReference type="EMBL" id="CAJVPP010002181">
    <property type="protein sequence ID" value="CAG8590536.1"/>
    <property type="molecule type" value="Genomic_DNA"/>
</dbReference>
<dbReference type="Proteomes" id="UP000789375">
    <property type="component" value="Unassembled WGS sequence"/>
</dbReference>
<evidence type="ECO:0000313" key="2">
    <source>
        <dbReference type="Proteomes" id="UP000789375"/>
    </source>
</evidence>
<comment type="caution">
    <text evidence="1">The sequence shown here is derived from an EMBL/GenBank/DDBJ whole genome shotgun (WGS) entry which is preliminary data.</text>
</comment>
<keyword evidence="2" id="KW-1185">Reference proteome</keyword>
<gene>
    <name evidence="1" type="ORF">FMOSSE_LOCUS8414</name>
</gene>